<proteinExistence type="predicted"/>
<keyword evidence="1" id="KW-0812">Transmembrane</keyword>
<evidence type="ECO:0000259" key="2">
    <source>
        <dbReference type="Pfam" id="PF09835"/>
    </source>
</evidence>
<dbReference type="GeneID" id="14402142"/>
<dbReference type="HOGENOM" id="CLU_1590937_0_0_2"/>
<evidence type="ECO:0000256" key="1">
    <source>
        <dbReference type="SAM" id="Phobius"/>
    </source>
</evidence>
<name>L0JUW9_9EURY</name>
<evidence type="ECO:0000313" key="3">
    <source>
        <dbReference type="EMBL" id="AGB36792.1"/>
    </source>
</evidence>
<organism evidence="3 4">
    <name type="scientific">Natronococcus occultus SP4</name>
    <dbReference type="NCBI Taxonomy" id="694430"/>
    <lineage>
        <taxon>Archaea</taxon>
        <taxon>Methanobacteriati</taxon>
        <taxon>Methanobacteriota</taxon>
        <taxon>Stenosarchaea group</taxon>
        <taxon>Halobacteria</taxon>
        <taxon>Halobacteriales</taxon>
        <taxon>Natrialbaceae</taxon>
        <taxon>Natronococcus</taxon>
    </lineage>
</organism>
<dbReference type="OrthoDB" id="329979at2157"/>
<dbReference type="Pfam" id="PF09835">
    <property type="entry name" value="DUF2062"/>
    <property type="match status" value="1"/>
</dbReference>
<dbReference type="PANTHER" id="PTHR40547">
    <property type="entry name" value="SLL0298 PROTEIN"/>
    <property type="match status" value="1"/>
</dbReference>
<dbReference type="AlphaFoldDB" id="L0JUW9"/>
<dbReference type="InterPro" id="IPR018639">
    <property type="entry name" value="DUF2062"/>
</dbReference>
<reference evidence="3 4" key="1">
    <citation type="submission" date="2012-11" db="EMBL/GenBank/DDBJ databases">
        <title>FINISHED of Natronococcus occultus SP4, DSM 3396.</title>
        <authorList>
            <consortium name="DOE Joint Genome Institute"/>
            <person name="Eisen J."/>
            <person name="Huntemann M."/>
            <person name="Wei C.-L."/>
            <person name="Han J."/>
            <person name="Detter J.C."/>
            <person name="Han C."/>
            <person name="Tapia R."/>
            <person name="Chen A."/>
            <person name="Kyrpides N."/>
            <person name="Mavromatis K."/>
            <person name="Markowitz V."/>
            <person name="Szeto E."/>
            <person name="Ivanova N."/>
            <person name="Mikhailova N."/>
            <person name="Ovchinnikova G."/>
            <person name="Pagani I."/>
            <person name="Pati A."/>
            <person name="Goodwin L."/>
            <person name="Nordberg H.P."/>
            <person name="Cantor M.N."/>
            <person name="Hua S.X."/>
            <person name="Woyke T."/>
            <person name="Eisen J."/>
            <person name="Klenk H.-P."/>
            <person name="Klenk H.-P."/>
        </authorList>
    </citation>
    <scope>NUCLEOTIDE SEQUENCE [LARGE SCALE GENOMIC DNA]</scope>
    <source>
        <strain evidence="3 4">SP4</strain>
    </source>
</reference>
<dbReference type="EMBL" id="CP003929">
    <property type="protein sequence ID" value="AGB36792.1"/>
    <property type="molecule type" value="Genomic_DNA"/>
</dbReference>
<dbReference type="Proteomes" id="UP000010878">
    <property type="component" value="Chromosome"/>
</dbReference>
<evidence type="ECO:0000313" key="4">
    <source>
        <dbReference type="Proteomes" id="UP000010878"/>
    </source>
</evidence>
<feature type="transmembrane region" description="Helical" evidence="1">
    <location>
        <begin position="121"/>
        <end position="144"/>
    </location>
</feature>
<protein>
    <recommendedName>
        <fullName evidence="2">DUF2062 domain-containing protein</fullName>
    </recommendedName>
</protein>
<accession>L0JUW9</accession>
<sequence length="174" mass="18473">MIRERLARYRDRVRGKLTTAFREEHTPHEIGLSFAIGILVTALPSGGLGVGLLAGLAAWKSWISKAAVVAAIAVLNPVIKPAVYVASYQLGGVALGTGSLRPDETTAALAEGSLTEVAGAAIRQLLVGNVLIAVVLSISSYAVVTRLTRAHRERVEERTDRSTASAVLGLFRRF</sequence>
<gene>
    <name evidence="3" type="ORF">Natoc_0944</name>
</gene>
<keyword evidence="1" id="KW-0472">Membrane</keyword>
<keyword evidence="4" id="KW-1185">Reference proteome</keyword>
<dbReference type="RefSeq" id="WP_015320246.1">
    <property type="nucleotide sequence ID" value="NC_019974.1"/>
</dbReference>
<feature type="domain" description="DUF2062" evidence="2">
    <location>
        <begin position="17"/>
        <end position="154"/>
    </location>
</feature>
<dbReference type="STRING" id="694430.Natoc_0944"/>
<feature type="transmembrane region" description="Helical" evidence="1">
    <location>
        <begin position="34"/>
        <end position="59"/>
    </location>
</feature>
<dbReference type="eggNOG" id="arCOG06355">
    <property type="taxonomic scope" value="Archaea"/>
</dbReference>
<dbReference type="KEGG" id="nou:Natoc_0944"/>
<keyword evidence="1" id="KW-1133">Transmembrane helix</keyword>
<dbReference type="PANTHER" id="PTHR40547:SF1">
    <property type="entry name" value="SLL0298 PROTEIN"/>
    <property type="match status" value="1"/>
</dbReference>